<accession>A0A419T4M4</accession>
<evidence type="ECO:0000313" key="3">
    <source>
        <dbReference type="Proteomes" id="UP000284177"/>
    </source>
</evidence>
<dbReference type="GO" id="GO:0015627">
    <property type="term" value="C:type II protein secretion system complex"/>
    <property type="evidence" value="ECO:0007669"/>
    <property type="project" value="TreeGrafter"/>
</dbReference>
<organism evidence="2 3">
    <name type="scientific">Thermohalobacter berrensis</name>
    <dbReference type="NCBI Taxonomy" id="99594"/>
    <lineage>
        <taxon>Bacteria</taxon>
        <taxon>Bacillati</taxon>
        <taxon>Bacillota</taxon>
        <taxon>Tissierellia</taxon>
        <taxon>Tissierellales</taxon>
        <taxon>Thermohalobacteraceae</taxon>
        <taxon>Thermohalobacter</taxon>
    </lineage>
</organism>
<keyword evidence="3" id="KW-1185">Reference proteome</keyword>
<feature type="domain" description="Helix-hairpin-helix DNA-binding motif class 1" evidence="1">
    <location>
        <begin position="160"/>
        <end position="179"/>
    </location>
</feature>
<reference evidence="2 3" key="1">
    <citation type="submission" date="2016-08" db="EMBL/GenBank/DDBJ databases">
        <title>Novel Firmicutes and Novel Genomes.</title>
        <authorList>
            <person name="Poppleton D.I."/>
            <person name="Gribaldo S."/>
        </authorList>
    </citation>
    <scope>NUCLEOTIDE SEQUENCE [LARGE SCALE GENOMIC DNA]</scope>
    <source>
        <strain evidence="2 3">CTT3</strain>
    </source>
</reference>
<sequence length="213" mass="23854">MVILVLIMAIIAIIGYNIINNKDIEIESKQDLETEKSKEFVESETQKEDINSSLQDNEVNNEKENNEIMVHVCGQVKNSGVVVLKEGSRIIDAINLAGGPTKEADIHKLNLARKLKDEERIYVPKIGEKVEENSINASIVNNQNSGKNNGKININSATKEELKSLPGIGDVIATRIIDYRNKRDFKRIEEIMNVSGIGEKKFNDIKELIVIGR</sequence>
<gene>
    <name evidence="2" type="ORF">BET03_11250</name>
</gene>
<dbReference type="InterPro" id="IPR019554">
    <property type="entry name" value="Soluble_ligand-bd"/>
</dbReference>
<dbReference type="AlphaFoldDB" id="A0A419T4M4"/>
<dbReference type="InterPro" id="IPR003583">
    <property type="entry name" value="Hlx-hairpin-Hlx_DNA-bd_motif"/>
</dbReference>
<name>A0A419T4M4_9FIRM</name>
<dbReference type="PANTHER" id="PTHR21180">
    <property type="entry name" value="ENDONUCLEASE/EXONUCLEASE/PHOSPHATASE FAMILY DOMAIN-CONTAINING PROTEIN 1"/>
    <property type="match status" value="1"/>
</dbReference>
<dbReference type="EMBL" id="MCIB01000011">
    <property type="protein sequence ID" value="RKD32497.1"/>
    <property type="molecule type" value="Genomic_DNA"/>
</dbReference>
<dbReference type="GO" id="GO:0003677">
    <property type="term" value="F:DNA binding"/>
    <property type="evidence" value="ECO:0007669"/>
    <property type="project" value="InterPro"/>
</dbReference>
<dbReference type="Pfam" id="PF10531">
    <property type="entry name" value="SLBB"/>
    <property type="match status" value="1"/>
</dbReference>
<protein>
    <recommendedName>
        <fullName evidence="1">Helix-hairpin-helix DNA-binding motif class 1 domain-containing protein</fullName>
    </recommendedName>
</protein>
<dbReference type="Gene3D" id="3.10.560.10">
    <property type="entry name" value="Outer membrane lipoprotein wza domain like"/>
    <property type="match status" value="1"/>
</dbReference>
<evidence type="ECO:0000259" key="1">
    <source>
        <dbReference type="SMART" id="SM00278"/>
    </source>
</evidence>
<comment type="caution">
    <text evidence="2">The sequence shown here is derived from an EMBL/GenBank/DDBJ whole genome shotgun (WGS) entry which is preliminary data.</text>
</comment>
<feature type="domain" description="Helix-hairpin-helix DNA-binding motif class 1" evidence="1">
    <location>
        <begin position="189"/>
        <end position="208"/>
    </location>
</feature>
<dbReference type="RefSeq" id="WP_207666043.1">
    <property type="nucleotide sequence ID" value="NZ_MCIB01000011.1"/>
</dbReference>
<dbReference type="InterPro" id="IPR010994">
    <property type="entry name" value="RuvA_2-like"/>
</dbReference>
<dbReference type="Pfam" id="PF12836">
    <property type="entry name" value="HHH_3"/>
    <property type="match status" value="1"/>
</dbReference>
<dbReference type="PANTHER" id="PTHR21180:SF32">
    <property type="entry name" value="ENDONUCLEASE_EXONUCLEASE_PHOSPHATASE FAMILY DOMAIN-CONTAINING PROTEIN 1"/>
    <property type="match status" value="1"/>
</dbReference>
<dbReference type="Gene3D" id="1.10.150.320">
    <property type="entry name" value="Photosystem II 12 kDa extrinsic protein"/>
    <property type="match status" value="1"/>
</dbReference>
<dbReference type="Proteomes" id="UP000284177">
    <property type="component" value="Unassembled WGS sequence"/>
</dbReference>
<proteinExistence type="predicted"/>
<dbReference type="GO" id="GO:0015628">
    <property type="term" value="P:protein secretion by the type II secretion system"/>
    <property type="evidence" value="ECO:0007669"/>
    <property type="project" value="TreeGrafter"/>
</dbReference>
<evidence type="ECO:0000313" key="2">
    <source>
        <dbReference type="EMBL" id="RKD32497.1"/>
    </source>
</evidence>
<dbReference type="InterPro" id="IPR051675">
    <property type="entry name" value="Endo/Exo/Phosphatase_dom_1"/>
</dbReference>
<dbReference type="GO" id="GO:0006281">
    <property type="term" value="P:DNA repair"/>
    <property type="evidence" value="ECO:0007669"/>
    <property type="project" value="InterPro"/>
</dbReference>
<dbReference type="SMART" id="SM00278">
    <property type="entry name" value="HhH1"/>
    <property type="match status" value="2"/>
</dbReference>
<dbReference type="SUPFAM" id="SSF47781">
    <property type="entry name" value="RuvA domain 2-like"/>
    <property type="match status" value="1"/>
</dbReference>